<dbReference type="PANTHER" id="PTHR20881">
    <property type="entry name" value="3-METHYL-2-OXOBUTANOATE HYDROXYMETHYLTRANSFERASE"/>
    <property type="match status" value="1"/>
</dbReference>
<comment type="caution">
    <text evidence="7">The sequence shown here is derived from an EMBL/GenBank/DDBJ whole genome shotgun (WGS) entry which is preliminary data.</text>
</comment>
<protein>
    <recommendedName>
        <fullName evidence="6">3-methyl-2-oxobutanoate hydroxymethyltransferase</fullName>
        <ecNumber evidence="6">2.1.2.11</ecNumber>
    </recommendedName>
    <alternativeName>
        <fullName evidence="6">Ketopantoate hydroxymethyltransferase</fullName>
        <shortName evidence="6">KPHMT</shortName>
    </alternativeName>
</protein>
<dbReference type="SUPFAM" id="SSF51621">
    <property type="entry name" value="Phosphoenolpyruvate/pyruvate domain"/>
    <property type="match status" value="1"/>
</dbReference>
<comment type="catalytic activity">
    <reaction evidence="6">
        <text>(6R)-5,10-methylene-5,6,7,8-tetrahydrofolate + 3-methyl-2-oxobutanoate + H2O = 2-dehydropantoate + (6S)-5,6,7,8-tetrahydrofolate</text>
        <dbReference type="Rhea" id="RHEA:11824"/>
        <dbReference type="ChEBI" id="CHEBI:11561"/>
        <dbReference type="ChEBI" id="CHEBI:11851"/>
        <dbReference type="ChEBI" id="CHEBI:15377"/>
        <dbReference type="ChEBI" id="CHEBI:15636"/>
        <dbReference type="ChEBI" id="CHEBI:57453"/>
        <dbReference type="EC" id="2.1.2.11"/>
    </reaction>
</comment>
<organism evidence="7 8">
    <name type="scientific">Halopseudomonas salina</name>
    <dbReference type="NCBI Taxonomy" id="1323744"/>
    <lineage>
        <taxon>Bacteria</taxon>
        <taxon>Pseudomonadati</taxon>
        <taxon>Pseudomonadota</taxon>
        <taxon>Gammaproteobacteria</taxon>
        <taxon>Pseudomonadales</taxon>
        <taxon>Pseudomonadaceae</taxon>
        <taxon>Halopseudomonas</taxon>
    </lineage>
</organism>
<feature type="binding site" evidence="6">
    <location>
        <begin position="45"/>
        <end position="46"/>
    </location>
    <ligand>
        <name>3-methyl-2-oxobutanoate</name>
        <dbReference type="ChEBI" id="CHEBI:11851"/>
    </ligand>
</feature>
<dbReference type="NCBIfam" id="TIGR00222">
    <property type="entry name" value="panB"/>
    <property type="match status" value="1"/>
</dbReference>
<feature type="binding site" evidence="6">
    <location>
        <position position="45"/>
    </location>
    <ligand>
        <name>Mg(2+)</name>
        <dbReference type="ChEBI" id="CHEBI:18420"/>
    </ligand>
</feature>
<evidence type="ECO:0000256" key="5">
    <source>
        <dbReference type="ARBA" id="ARBA00022723"/>
    </source>
</evidence>
<keyword evidence="5 6" id="KW-0479">Metal-binding</keyword>
<name>A0ABQ1PZJ9_9GAMM</name>
<keyword evidence="6" id="KW-0460">Magnesium</keyword>
<comment type="similarity">
    <text evidence="1 6">Belongs to the PanB family.</text>
</comment>
<gene>
    <name evidence="6 7" type="primary">panB</name>
    <name evidence="7" type="ORF">GCM10007418_28840</name>
</gene>
<dbReference type="NCBIfam" id="NF001452">
    <property type="entry name" value="PRK00311.1"/>
    <property type="match status" value="1"/>
</dbReference>
<sequence length="264" mass="27857">MPNVTLTTLSKLKQTGEKITCLTAYDATFSQLVNEAGVEVILVGDSLGMVLQGNDSTLPVTVADMAYHTRAVKRGNSSALIMVDLPFMSYPNVDQALASSAQLMQAGAHMVKLEGAGWLAPIIKALVQNGVPVCAHLGLTPQAVNLLGGYKVQGRLDEQAQVILDDAKALEAAGASMLLLECVPSVLANAITEAVSVPVIGIGAGSGTDGQVLVVHDMLGLTRGHRQPRFVKNFMLDQQDVPGALRAYVEAVKKVEFPAAEHEF</sequence>
<feature type="binding site" evidence="6">
    <location>
        <position position="84"/>
    </location>
    <ligand>
        <name>Mg(2+)</name>
        <dbReference type="ChEBI" id="CHEBI:18420"/>
    </ligand>
</feature>
<dbReference type="RefSeq" id="WP_150278727.1">
    <property type="nucleotide sequence ID" value="NZ_BMFF01000006.1"/>
</dbReference>
<keyword evidence="8" id="KW-1185">Reference proteome</keyword>
<keyword evidence="3 6" id="KW-0566">Pantothenate biosynthesis</keyword>
<dbReference type="EC" id="2.1.2.11" evidence="6"/>
<evidence type="ECO:0000313" key="7">
    <source>
        <dbReference type="EMBL" id="GGD08045.1"/>
    </source>
</evidence>
<feature type="binding site" evidence="6">
    <location>
        <position position="114"/>
    </location>
    <ligand>
        <name>Mg(2+)</name>
        <dbReference type="ChEBI" id="CHEBI:18420"/>
    </ligand>
</feature>
<evidence type="ECO:0000256" key="3">
    <source>
        <dbReference type="ARBA" id="ARBA00022655"/>
    </source>
</evidence>
<evidence type="ECO:0000256" key="6">
    <source>
        <dbReference type="HAMAP-Rule" id="MF_00156"/>
    </source>
</evidence>
<evidence type="ECO:0000256" key="4">
    <source>
        <dbReference type="ARBA" id="ARBA00022679"/>
    </source>
</evidence>
<keyword evidence="4 6" id="KW-0808">Transferase</keyword>
<comment type="subcellular location">
    <subcellularLocation>
        <location evidence="6">Cytoplasm</location>
    </subcellularLocation>
</comment>
<dbReference type="PANTHER" id="PTHR20881:SF0">
    <property type="entry name" value="3-METHYL-2-OXOBUTANOATE HYDROXYMETHYLTRANSFERASE"/>
    <property type="match status" value="1"/>
</dbReference>
<comment type="subunit">
    <text evidence="2 6">Homodecamer; pentamer of dimers.</text>
</comment>
<dbReference type="EMBL" id="BMFF01000006">
    <property type="protein sequence ID" value="GGD08045.1"/>
    <property type="molecule type" value="Genomic_DNA"/>
</dbReference>
<dbReference type="PIRSF" id="PIRSF000388">
    <property type="entry name" value="Pantoate_hydroxy_MeTrfase"/>
    <property type="match status" value="1"/>
</dbReference>
<dbReference type="Pfam" id="PF02548">
    <property type="entry name" value="Pantoate_transf"/>
    <property type="match status" value="1"/>
</dbReference>
<keyword evidence="6" id="KW-0963">Cytoplasm</keyword>
<dbReference type="InterPro" id="IPR015813">
    <property type="entry name" value="Pyrv/PenolPyrv_kinase-like_dom"/>
</dbReference>
<evidence type="ECO:0000256" key="1">
    <source>
        <dbReference type="ARBA" id="ARBA00008676"/>
    </source>
</evidence>
<proteinExistence type="inferred from homology"/>
<comment type="cofactor">
    <cofactor evidence="6">
        <name>Mg(2+)</name>
        <dbReference type="ChEBI" id="CHEBI:18420"/>
    </cofactor>
    <text evidence="6">Binds 1 Mg(2+) ion per subunit.</text>
</comment>
<evidence type="ECO:0000313" key="8">
    <source>
        <dbReference type="Proteomes" id="UP000638188"/>
    </source>
</evidence>
<comment type="pathway">
    <text evidence="6">Cofactor biosynthesis; (R)-pantothenate biosynthesis; (R)-pantoate from 3-methyl-2-oxobutanoate: step 1/2.</text>
</comment>
<feature type="binding site" evidence="6">
    <location>
        <position position="112"/>
    </location>
    <ligand>
        <name>3-methyl-2-oxobutanoate</name>
        <dbReference type="ChEBI" id="CHEBI:11851"/>
    </ligand>
</feature>
<dbReference type="Gene3D" id="3.20.20.60">
    <property type="entry name" value="Phosphoenolpyruvate-binding domains"/>
    <property type="match status" value="1"/>
</dbReference>
<dbReference type="InterPro" id="IPR040442">
    <property type="entry name" value="Pyrv_kinase-like_dom_sf"/>
</dbReference>
<accession>A0ABQ1PZJ9</accession>
<feature type="binding site" evidence="6">
    <location>
        <position position="84"/>
    </location>
    <ligand>
        <name>3-methyl-2-oxobutanoate</name>
        <dbReference type="ChEBI" id="CHEBI:11851"/>
    </ligand>
</feature>
<dbReference type="HAMAP" id="MF_00156">
    <property type="entry name" value="PanB"/>
    <property type="match status" value="1"/>
</dbReference>
<dbReference type="CDD" id="cd06557">
    <property type="entry name" value="KPHMT-like"/>
    <property type="match status" value="1"/>
</dbReference>
<reference evidence="8" key="1">
    <citation type="journal article" date="2019" name="Int. J. Syst. Evol. Microbiol.">
        <title>The Global Catalogue of Microorganisms (GCM) 10K type strain sequencing project: providing services to taxonomists for standard genome sequencing and annotation.</title>
        <authorList>
            <consortium name="The Broad Institute Genomics Platform"/>
            <consortium name="The Broad Institute Genome Sequencing Center for Infectious Disease"/>
            <person name="Wu L."/>
            <person name="Ma J."/>
        </authorList>
    </citation>
    <scope>NUCLEOTIDE SEQUENCE [LARGE SCALE GENOMIC DNA]</scope>
    <source>
        <strain evidence="8">CGMCC 1.12482</strain>
    </source>
</reference>
<evidence type="ECO:0000256" key="2">
    <source>
        <dbReference type="ARBA" id="ARBA00011424"/>
    </source>
</evidence>
<comment type="function">
    <text evidence="6">Catalyzes the reversible reaction in which hydroxymethyl group from 5,10-methylenetetrahydrofolate is transferred onto alpha-ketoisovalerate to form ketopantoate.</text>
</comment>
<dbReference type="InterPro" id="IPR003700">
    <property type="entry name" value="Pantoate_hydroxy_MeTrfase"/>
</dbReference>
<feature type="active site" description="Proton acceptor" evidence="6">
    <location>
        <position position="181"/>
    </location>
</feature>
<dbReference type="Proteomes" id="UP000638188">
    <property type="component" value="Unassembled WGS sequence"/>
</dbReference>